<dbReference type="Pfam" id="PF00842">
    <property type="entry name" value="Ala_racemase_C"/>
    <property type="match status" value="1"/>
</dbReference>
<dbReference type="InterPro" id="IPR001608">
    <property type="entry name" value="Ala_racemase_N"/>
</dbReference>
<accession>A0A4P7BYG6</accession>
<organism evidence="13 14">
    <name type="scientific">Nitrosococcus wardiae</name>
    <dbReference type="NCBI Taxonomy" id="1814290"/>
    <lineage>
        <taxon>Bacteria</taxon>
        <taxon>Pseudomonadati</taxon>
        <taxon>Pseudomonadota</taxon>
        <taxon>Gammaproteobacteria</taxon>
        <taxon>Chromatiales</taxon>
        <taxon>Chromatiaceae</taxon>
        <taxon>Nitrosococcus</taxon>
    </lineage>
</organism>
<dbReference type="HAMAP" id="MF_01201">
    <property type="entry name" value="Ala_racemase"/>
    <property type="match status" value="1"/>
</dbReference>
<dbReference type="SMART" id="SM01005">
    <property type="entry name" value="Ala_racemase_C"/>
    <property type="match status" value="1"/>
</dbReference>
<dbReference type="GO" id="GO:0030632">
    <property type="term" value="P:D-alanine biosynthetic process"/>
    <property type="evidence" value="ECO:0007669"/>
    <property type="project" value="UniProtKB-UniRule"/>
</dbReference>
<evidence type="ECO:0000256" key="10">
    <source>
        <dbReference type="PIRSR" id="PIRSR600821-50"/>
    </source>
</evidence>
<evidence type="ECO:0000256" key="11">
    <source>
        <dbReference type="PIRSR" id="PIRSR600821-52"/>
    </source>
</evidence>
<dbReference type="PROSITE" id="PS00395">
    <property type="entry name" value="ALANINE_RACEMASE"/>
    <property type="match status" value="1"/>
</dbReference>
<dbReference type="RefSeq" id="WP_134357315.1">
    <property type="nucleotide sequence ID" value="NZ_CP038033.1"/>
</dbReference>
<dbReference type="GO" id="GO:0030170">
    <property type="term" value="F:pyridoxal phosphate binding"/>
    <property type="evidence" value="ECO:0007669"/>
    <property type="project" value="UniProtKB-UniRule"/>
</dbReference>
<gene>
    <name evidence="13" type="primary">alr</name>
    <name evidence="13" type="ORF">E3U44_06600</name>
</gene>
<dbReference type="AlphaFoldDB" id="A0A4P7BYG6"/>
<comment type="pathway">
    <text evidence="8 9">Amino-acid biosynthesis; D-alanine biosynthesis; D-alanine from L-alanine: step 1/1.</text>
</comment>
<evidence type="ECO:0000256" key="4">
    <source>
        <dbReference type="ARBA" id="ARBA00007880"/>
    </source>
</evidence>
<dbReference type="Gene3D" id="3.20.20.10">
    <property type="entry name" value="Alanine racemase"/>
    <property type="match status" value="1"/>
</dbReference>
<evidence type="ECO:0000256" key="5">
    <source>
        <dbReference type="ARBA" id="ARBA00013089"/>
    </source>
</evidence>
<evidence type="ECO:0000256" key="3">
    <source>
        <dbReference type="ARBA" id="ARBA00004752"/>
    </source>
</evidence>
<evidence type="ECO:0000256" key="9">
    <source>
        <dbReference type="HAMAP-Rule" id="MF_01201"/>
    </source>
</evidence>
<comment type="function">
    <text evidence="9">Catalyzes the interconversion of L-alanine and D-alanine. May also act on other amino acids.</text>
</comment>
<comment type="cofactor">
    <cofactor evidence="2 9 10">
        <name>pyridoxal 5'-phosphate</name>
        <dbReference type="ChEBI" id="CHEBI:597326"/>
    </cofactor>
</comment>
<reference evidence="13 14" key="1">
    <citation type="submission" date="2019-03" db="EMBL/GenBank/DDBJ databases">
        <title>The genome sequence of Nitrosococcus wardiae strain D1FHST reveals the archetypal metabolic capacity of ammonia-oxidizing Gammaproteobacteria.</title>
        <authorList>
            <person name="Wang L."/>
            <person name="Lim C.K."/>
            <person name="Hanson T.E."/>
            <person name="Dang H."/>
            <person name="Klotz M.G."/>
        </authorList>
    </citation>
    <scope>NUCLEOTIDE SEQUENCE [LARGE SCALE GENOMIC DNA]</scope>
    <source>
        <strain evidence="13 14">D1FHS</strain>
    </source>
</reference>
<feature type="active site" description="Proton acceptor; specific for D-alanine" evidence="9">
    <location>
        <position position="34"/>
    </location>
</feature>
<dbReference type="Proteomes" id="UP000294325">
    <property type="component" value="Chromosome"/>
</dbReference>
<dbReference type="InterPro" id="IPR009006">
    <property type="entry name" value="Ala_racemase/Decarboxylase_C"/>
</dbReference>
<dbReference type="InterPro" id="IPR020622">
    <property type="entry name" value="Ala_racemase_pyridoxalP-BS"/>
</dbReference>
<dbReference type="OrthoDB" id="9813814at2"/>
<evidence type="ECO:0000256" key="2">
    <source>
        <dbReference type="ARBA" id="ARBA00001933"/>
    </source>
</evidence>
<comment type="similarity">
    <text evidence="4 9">Belongs to the alanine racemase family.</text>
</comment>
<protein>
    <recommendedName>
        <fullName evidence="5 9">Alanine racemase</fullName>
        <ecNumber evidence="5 9">5.1.1.1</ecNumber>
    </recommendedName>
</protein>
<feature type="domain" description="Alanine racemase C-terminal" evidence="12">
    <location>
        <begin position="232"/>
        <end position="356"/>
    </location>
</feature>
<proteinExistence type="inferred from homology"/>
<feature type="binding site" evidence="9 11">
    <location>
        <position position="129"/>
    </location>
    <ligand>
        <name>substrate</name>
    </ligand>
</feature>
<dbReference type="GO" id="GO:0008784">
    <property type="term" value="F:alanine racemase activity"/>
    <property type="evidence" value="ECO:0007669"/>
    <property type="project" value="UniProtKB-UniRule"/>
</dbReference>
<feature type="binding site" evidence="9 11">
    <location>
        <position position="301"/>
    </location>
    <ligand>
        <name>substrate</name>
    </ligand>
</feature>
<comment type="pathway">
    <text evidence="3">Cell wall biogenesis; peptidoglycan biosynthesis.</text>
</comment>
<evidence type="ECO:0000256" key="8">
    <source>
        <dbReference type="ARBA" id="ARBA00037912"/>
    </source>
</evidence>
<dbReference type="EMBL" id="CP038033">
    <property type="protein sequence ID" value="QBQ54210.1"/>
    <property type="molecule type" value="Genomic_DNA"/>
</dbReference>
<name>A0A4P7BYG6_9GAMM</name>
<dbReference type="SUPFAM" id="SSF50621">
    <property type="entry name" value="Alanine racemase C-terminal domain-like"/>
    <property type="match status" value="1"/>
</dbReference>
<feature type="active site" description="Proton acceptor; specific for L-alanine" evidence="9">
    <location>
        <position position="253"/>
    </location>
</feature>
<dbReference type="FunFam" id="2.40.37.10:FF:000002">
    <property type="entry name" value="Alanine racemase"/>
    <property type="match status" value="1"/>
</dbReference>
<comment type="catalytic activity">
    <reaction evidence="1 9">
        <text>L-alanine = D-alanine</text>
        <dbReference type="Rhea" id="RHEA:20249"/>
        <dbReference type="ChEBI" id="CHEBI:57416"/>
        <dbReference type="ChEBI" id="CHEBI:57972"/>
        <dbReference type="EC" id="5.1.1.1"/>
    </reaction>
</comment>
<dbReference type="NCBIfam" id="TIGR00492">
    <property type="entry name" value="alr"/>
    <property type="match status" value="1"/>
</dbReference>
<dbReference type="KEGG" id="nwr:E3U44_06600"/>
<evidence type="ECO:0000256" key="1">
    <source>
        <dbReference type="ARBA" id="ARBA00000316"/>
    </source>
</evidence>
<dbReference type="InterPro" id="IPR000821">
    <property type="entry name" value="Ala_racemase"/>
</dbReference>
<evidence type="ECO:0000313" key="14">
    <source>
        <dbReference type="Proteomes" id="UP000294325"/>
    </source>
</evidence>
<dbReference type="SUPFAM" id="SSF51419">
    <property type="entry name" value="PLP-binding barrel"/>
    <property type="match status" value="1"/>
</dbReference>
<dbReference type="PANTHER" id="PTHR30511:SF4">
    <property type="entry name" value="ALANINE RACEMASE, BIOSYNTHETIC"/>
    <property type="match status" value="1"/>
</dbReference>
<sequence>MNFPQAIIDLSALRHNLQRVRERAPYSRVMAVVKADGYGHGLKRVAQVLAEAHAFAVARLGEALVLRQAGYQGTIVLLEGIADKEELQVAAAYNLTLVVHETTQLDLLWQVPVKAPLSVWLKVDTGMHRLGFPPERVAEAVASLRRCPAVAAVVGLMSHLANADQAEDSLTAIQLETFERITVPGLWRSIANSAAVIACPQAHFDWVRPGLMLYGASPFANCTGAAVGLKPVMTLKTRLIAIHHLHPGDSIGYGATWVCPEAMVVGVAAIGYGDGYPRHAAPGTPLLVNGRPVPLVGRVSMDMVTLDLRSQPEAKVGDPVIVWGPGLPVEEIACHAATIPYELLCQVTARVPRIRE</sequence>
<evidence type="ECO:0000256" key="6">
    <source>
        <dbReference type="ARBA" id="ARBA00022898"/>
    </source>
</evidence>
<dbReference type="Gene3D" id="2.40.37.10">
    <property type="entry name" value="Lyase, Ornithine Decarboxylase, Chain A, domain 1"/>
    <property type="match status" value="1"/>
</dbReference>
<keyword evidence="14" id="KW-1185">Reference proteome</keyword>
<evidence type="ECO:0000313" key="13">
    <source>
        <dbReference type="EMBL" id="QBQ54210.1"/>
    </source>
</evidence>
<dbReference type="FunFam" id="3.20.20.10:FF:000002">
    <property type="entry name" value="Alanine racemase"/>
    <property type="match status" value="1"/>
</dbReference>
<evidence type="ECO:0000256" key="7">
    <source>
        <dbReference type="ARBA" id="ARBA00023235"/>
    </source>
</evidence>
<dbReference type="InterPro" id="IPR011079">
    <property type="entry name" value="Ala_racemase_C"/>
</dbReference>
<dbReference type="PRINTS" id="PR00992">
    <property type="entry name" value="ALARACEMASE"/>
</dbReference>
<keyword evidence="7 9" id="KW-0413">Isomerase</keyword>
<dbReference type="Pfam" id="PF01168">
    <property type="entry name" value="Ala_racemase_N"/>
    <property type="match status" value="1"/>
</dbReference>
<keyword evidence="6 9" id="KW-0663">Pyridoxal phosphate</keyword>
<feature type="modified residue" description="N6-(pyridoxal phosphate)lysine" evidence="9 10">
    <location>
        <position position="34"/>
    </location>
</feature>
<dbReference type="InterPro" id="IPR029066">
    <property type="entry name" value="PLP-binding_barrel"/>
</dbReference>
<dbReference type="PANTHER" id="PTHR30511">
    <property type="entry name" value="ALANINE RACEMASE"/>
    <property type="match status" value="1"/>
</dbReference>
<dbReference type="CDD" id="cd06827">
    <property type="entry name" value="PLPDE_III_AR_proteobact"/>
    <property type="match status" value="1"/>
</dbReference>
<dbReference type="EC" id="5.1.1.1" evidence="5 9"/>
<dbReference type="UniPathway" id="UPA00042">
    <property type="reaction ID" value="UER00497"/>
</dbReference>
<evidence type="ECO:0000259" key="12">
    <source>
        <dbReference type="SMART" id="SM01005"/>
    </source>
</evidence>
<dbReference type="GO" id="GO:0005829">
    <property type="term" value="C:cytosol"/>
    <property type="evidence" value="ECO:0007669"/>
    <property type="project" value="TreeGrafter"/>
</dbReference>